<evidence type="ECO:0000313" key="14">
    <source>
        <dbReference type="EMBL" id="SFR59192.1"/>
    </source>
</evidence>
<dbReference type="PROSITE" id="PS51257">
    <property type="entry name" value="PROKAR_LIPOPROTEIN"/>
    <property type="match status" value="1"/>
</dbReference>
<dbReference type="Gene3D" id="1.10.287.950">
    <property type="entry name" value="Methyl-accepting chemotaxis protein"/>
    <property type="match status" value="1"/>
</dbReference>
<dbReference type="EMBL" id="FOYZ01000001">
    <property type="protein sequence ID" value="SFR59192.1"/>
    <property type="molecule type" value="Genomic_DNA"/>
</dbReference>
<evidence type="ECO:0000256" key="7">
    <source>
        <dbReference type="ARBA" id="ARBA00023224"/>
    </source>
</evidence>
<feature type="transmembrane region" description="Helical" evidence="11">
    <location>
        <begin position="280"/>
        <end position="303"/>
    </location>
</feature>
<accession>A0A1I6HXJ1</accession>
<evidence type="ECO:0000256" key="4">
    <source>
        <dbReference type="ARBA" id="ARBA00022692"/>
    </source>
</evidence>
<dbReference type="SMART" id="SM00283">
    <property type="entry name" value="MA"/>
    <property type="match status" value="1"/>
</dbReference>
<evidence type="ECO:0000256" key="2">
    <source>
        <dbReference type="ARBA" id="ARBA00022475"/>
    </source>
</evidence>
<dbReference type="InterPro" id="IPR003660">
    <property type="entry name" value="HAMP_dom"/>
</dbReference>
<dbReference type="PANTHER" id="PTHR32089:SF112">
    <property type="entry name" value="LYSOZYME-LIKE PROTEIN-RELATED"/>
    <property type="match status" value="1"/>
</dbReference>
<keyword evidence="6 11" id="KW-0472">Membrane</keyword>
<dbReference type="CDD" id="cd18773">
    <property type="entry name" value="PDC1_HK_sensor"/>
    <property type="match status" value="1"/>
</dbReference>
<keyword evidence="3" id="KW-0145">Chemotaxis</keyword>
<sequence>MKSIKTKLISLSTSLIACVILGLSTLVLIMASKALENTASNVMNSLAAESSKLIESRIKEQLTILELIASNTTLTDSTVSTTQQLASISAFVEKYQYNKMGIASLEGNITYTDHSSGNISELDFFKNAAAGVSTVSDPYMSDADGIVVVSYAVPIMKNNTVIGVLTSTKNDSEISNLVNDITFGKTGRGFLLNKQGVKIAHYNQELVINMDNDFVNVETDKSLTQVVELEKKMVNGETGSGNYVYNGVKKFMVYCPVNGTTWSLGIAVQRDELLSELTELIQIGCVFAAAFLILSFFIVYFIARNITNRIQLATNYILPMSHGDFSCTISEKHLCMKDEVGQMLQAVHTMQQSVRDMLKSMTVHSGEIDADAQSLSAVAQQMSSSSNVVAASIQEITKGTITQTDSLVLIADSFNEFSNAIEKISDDIKTIDQHTQDIMTLSADSNKNMLDLAGSVQNTNQTFSQFKTGIMRLGENISEIHEITNLINEISDRTNLLSLNAAIEAARAGESGKGFAVVAEEIRKLAEQAKESSIDISALIATIYNENTQMIQATNSVGEEFSNQTSVIHNTVDSFNRIVKAVEEVLPNITTVNIAAEKINVEKQDILRKVEDISAISEETSASTEEISASSEEMASSSENVANSASNLGANTAQMMTEIKKFKL</sequence>
<dbReference type="GO" id="GO:0006935">
    <property type="term" value="P:chemotaxis"/>
    <property type="evidence" value="ECO:0007669"/>
    <property type="project" value="UniProtKB-KW"/>
</dbReference>
<dbReference type="Proteomes" id="UP000199659">
    <property type="component" value="Unassembled WGS sequence"/>
</dbReference>
<evidence type="ECO:0000256" key="10">
    <source>
        <dbReference type="SAM" id="MobiDB-lite"/>
    </source>
</evidence>
<evidence type="ECO:0000256" key="3">
    <source>
        <dbReference type="ARBA" id="ARBA00022500"/>
    </source>
</evidence>
<comment type="similarity">
    <text evidence="8">Belongs to the methyl-accepting chemotaxis (MCP) protein family.</text>
</comment>
<dbReference type="PROSITE" id="PS50885">
    <property type="entry name" value="HAMP"/>
    <property type="match status" value="1"/>
</dbReference>
<keyword evidence="4 11" id="KW-0812">Transmembrane</keyword>
<dbReference type="PROSITE" id="PS50111">
    <property type="entry name" value="CHEMOTAXIS_TRANSDUC_2"/>
    <property type="match status" value="1"/>
</dbReference>
<dbReference type="OrthoDB" id="9814363at2"/>
<gene>
    <name evidence="14" type="ORF">SAMN05661086_00382</name>
</gene>
<dbReference type="InterPro" id="IPR033479">
    <property type="entry name" value="dCache_1"/>
</dbReference>
<dbReference type="InterPro" id="IPR004089">
    <property type="entry name" value="MCPsignal_dom"/>
</dbReference>
<keyword evidence="2" id="KW-1003">Cell membrane</keyword>
<organism evidence="14 15">
    <name type="scientific">Anaeromicropila populeti</name>
    <dbReference type="NCBI Taxonomy" id="37658"/>
    <lineage>
        <taxon>Bacteria</taxon>
        <taxon>Bacillati</taxon>
        <taxon>Bacillota</taxon>
        <taxon>Clostridia</taxon>
        <taxon>Lachnospirales</taxon>
        <taxon>Lachnospiraceae</taxon>
        <taxon>Anaeromicropila</taxon>
    </lineage>
</organism>
<reference evidence="14 15" key="1">
    <citation type="submission" date="2016-10" db="EMBL/GenBank/DDBJ databases">
        <authorList>
            <person name="de Groot N.N."/>
        </authorList>
    </citation>
    <scope>NUCLEOTIDE SEQUENCE [LARGE SCALE GENOMIC DNA]</scope>
    <source>
        <strain evidence="14 15">743A</strain>
    </source>
</reference>
<dbReference type="GO" id="GO:0005886">
    <property type="term" value="C:plasma membrane"/>
    <property type="evidence" value="ECO:0007669"/>
    <property type="project" value="UniProtKB-SubCell"/>
</dbReference>
<dbReference type="SMART" id="SM00304">
    <property type="entry name" value="HAMP"/>
    <property type="match status" value="1"/>
</dbReference>
<evidence type="ECO:0000256" key="6">
    <source>
        <dbReference type="ARBA" id="ARBA00023136"/>
    </source>
</evidence>
<evidence type="ECO:0000256" key="1">
    <source>
        <dbReference type="ARBA" id="ARBA00004651"/>
    </source>
</evidence>
<dbReference type="Pfam" id="PF02743">
    <property type="entry name" value="dCache_1"/>
    <property type="match status" value="1"/>
</dbReference>
<feature type="domain" description="HAMP" evidence="13">
    <location>
        <begin position="304"/>
        <end position="359"/>
    </location>
</feature>
<dbReference type="Pfam" id="PF00015">
    <property type="entry name" value="MCPsignal"/>
    <property type="match status" value="1"/>
</dbReference>
<dbReference type="Gene3D" id="3.30.450.20">
    <property type="entry name" value="PAS domain"/>
    <property type="match status" value="1"/>
</dbReference>
<feature type="domain" description="Methyl-accepting transducer" evidence="12">
    <location>
        <begin position="378"/>
        <end position="635"/>
    </location>
</feature>
<evidence type="ECO:0000313" key="15">
    <source>
        <dbReference type="Proteomes" id="UP000199659"/>
    </source>
</evidence>
<evidence type="ECO:0000259" key="12">
    <source>
        <dbReference type="PROSITE" id="PS50111"/>
    </source>
</evidence>
<dbReference type="PANTHER" id="PTHR32089">
    <property type="entry name" value="METHYL-ACCEPTING CHEMOTAXIS PROTEIN MCPB"/>
    <property type="match status" value="1"/>
</dbReference>
<comment type="subcellular location">
    <subcellularLocation>
        <location evidence="1">Cell membrane</location>
        <topology evidence="1">Multi-pass membrane protein</topology>
    </subcellularLocation>
</comment>
<proteinExistence type="inferred from homology"/>
<protein>
    <submittedName>
        <fullName evidence="14">Methyl-accepting chemotaxis sensory transducer with Cache sensor</fullName>
    </submittedName>
</protein>
<evidence type="ECO:0000256" key="11">
    <source>
        <dbReference type="SAM" id="Phobius"/>
    </source>
</evidence>
<feature type="region of interest" description="Disordered" evidence="10">
    <location>
        <begin position="621"/>
        <end position="642"/>
    </location>
</feature>
<keyword evidence="7 9" id="KW-0807">Transducer</keyword>
<keyword evidence="15" id="KW-1185">Reference proteome</keyword>
<dbReference type="STRING" id="37658.SAMN05661086_00382"/>
<evidence type="ECO:0000256" key="8">
    <source>
        <dbReference type="ARBA" id="ARBA00029447"/>
    </source>
</evidence>
<dbReference type="AlphaFoldDB" id="A0A1I6HXJ1"/>
<evidence type="ECO:0000259" key="13">
    <source>
        <dbReference type="PROSITE" id="PS50885"/>
    </source>
</evidence>
<dbReference type="SUPFAM" id="SSF58104">
    <property type="entry name" value="Methyl-accepting chemotaxis protein (MCP) signaling domain"/>
    <property type="match status" value="1"/>
</dbReference>
<evidence type="ECO:0000256" key="9">
    <source>
        <dbReference type="PROSITE-ProRule" id="PRU00284"/>
    </source>
</evidence>
<dbReference type="GO" id="GO:0007165">
    <property type="term" value="P:signal transduction"/>
    <property type="evidence" value="ECO:0007669"/>
    <property type="project" value="UniProtKB-KW"/>
</dbReference>
<evidence type="ECO:0000256" key="5">
    <source>
        <dbReference type="ARBA" id="ARBA00022989"/>
    </source>
</evidence>
<dbReference type="RefSeq" id="WP_092559000.1">
    <property type="nucleotide sequence ID" value="NZ_FOYZ01000001.1"/>
</dbReference>
<keyword evidence="5 11" id="KW-1133">Transmembrane helix</keyword>
<name>A0A1I6HXJ1_9FIRM</name>
<dbReference type="CDD" id="cd12912">
    <property type="entry name" value="PDC2_MCP_like"/>
    <property type="match status" value="1"/>
</dbReference>